<comment type="similarity">
    <text evidence="1">Belongs to the NAD(P)-dependent epimerase/dehydratase family. SDR39U1 subfamily.</text>
</comment>
<dbReference type="InterPro" id="IPR036291">
    <property type="entry name" value="NAD(P)-bd_dom_sf"/>
</dbReference>
<dbReference type="InterPro" id="IPR010099">
    <property type="entry name" value="SDR39U1"/>
</dbReference>
<dbReference type="Proteomes" id="UP000218690">
    <property type="component" value="Unassembled WGS sequence"/>
</dbReference>
<dbReference type="SUPFAM" id="SSF51735">
    <property type="entry name" value="NAD(P)-binding Rossmann-fold domains"/>
    <property type="match status" value="1"/>
</dbReference>
<gene>
    <name evidence="4" type="ORF">COM45_11610</name>
</gene>
<feature type="domain" description="DUF1731" evidence="3">
    <location>
        <begin position="410"/>
        <end position="457"/>
    </location>
</feature>
<sequence>MSFSAKHEVPAPREQVWQWHTRRGALARLTPPFTFMTPLKQAEYLADGTSILGLPGGLKWVARHDLSRFQTNVSFSDVCLNAPMRSWATWRHHHLFADATTGSDNNAGATQITDTVDTRIPAWAINSVFAYRQHQLIEDFQFLNRLRDLGTHATAPAVDSSNNVRPLVFAITGSRGGVGRKLTAQLTTAGHQVIQLVRNTPKPGQRQWRPNLPAPDLLEGVDVLIHLAGEPIFGRFNAAHKADIRDSRVNPTQLLAEVAAATPELKAMVCASAIGIYGADRGDTELTEESSRGDGFLADVVSDWEGACEPAREAGKRVVNVRTGIALSGNSGLLPLLRALFSTGLGGAFGKGEFWYSWVAMDDLTDIYFRAAVDSQLAGPVNAASPTPVLNKDFVHALGEELKRPAVVPIPTFGPALLLGKEGASELALANQKVIPARLKELGHTFRYSTVAAALAHELGGEELWTPATRAAN</sequence>
<dbReference type="Gene3D" id="3.30.530.20">
    <property type="match status" value="1"/>
</dbReference>
<dbReference type="PANTHER" id="PTHR11092:SF0">
    <property type="entry name" value="EPIMERASE FAMILY PROTEIN SDR39U1"/>
    <property type="match status" value="1"/>
</dbReference>
<evidence type="ECO:0000259" key="2">
    <source>
        <dbReference type="Pfam" id="PF01370"/>
    </source>
</evidence>
<accession>A0A2A4AFZ9</accession>
<dbReference type="CDD" id="cd07820">
    <property type="entry name" value="SRPBCC_3"/>
    <property type="match status" value="1"/>
</dbReference>
<name>A0A2A4AFZ9_9CORY</name>
<dbReference type="SUPFAM" id="SSF55961">
    <property type="entry name" value="Bet v1-like"/>
    <property type="match status" value="1"/>
</dbReference>
<protein>
    <submittedName>
        <fullName evidence="4">TIGR01777 family protein</fullName>
    </submittedName>
</protein>
<dbReference type="Pfam" id="PF08338">
    <property type="entry name" value="DUF1731"/>
    <property type="match status" value="1"/>
</dbReference>
<evidence type="ECO:0000259" key="3">
    <source>
        <dbReference type="Pfam" id="PF08338"/>
    </source>
</evidence>
<dbReference type="Pfam" id="PF01370">
    <property type="entry name" value="Epimerase"/>
    <property type="match status" value="1"/>
</dbReference>
<dbReference type="InterPro" id="IPR023393">
    <property type="entry name" value="START-like_dom_sf"/>
</dbReference>
<comment type="caution">
    <text evidence="4">The sequence shown here is derived from an EMBL/GenBank/DDBJ whole genome shotgun (WGS) entry which is preliminary data.</text>
</comment>
<dbReference type="PANTHER" id="PTHR11092">
    <property type="entry name" value="SUGAR NUCLEOTIDE EPIMERASE RELATED"/>
    <property type="match status" value="1"/>
</dbReference>
<dbReference type="Gene3D" id="3.40.50.720">
    <property type="entry name" value="NAD(P)-binding Rossmann-like Domain"/>
    <property type="match status" value="1"/>
</dbReference>
<reference evidence="4 5" key="1">
    <citation type="submission" date="2017-09" db="EMBL/GenBank/DDBJ databases">
        <title>Draft Genome Sequence of Corynebacterium accolens AH4003.</title>
        <authorList>
            <person name="Chen Y."/>
            <person name="Oosthuysen W.F."/>
            <person name="Kelley S."/>
            <person name="Horswill A."/>
        </authorList>
    </citation>
    <scope>NUCLEOTIDE SEQUENCE [LARGE SCALE GENOMIC DNA]</scope>
    <source>
        <strain evidence="4 5">AH4003</strain>
    </source>
</reference>
<proteinExistence type="inferred from homology"/>
<evidence type="ECO:0000256" key="1">
    <source>
        <dbReference type="ARBA" id="ARBA00009353"/>
    </source>
</evidence>
<dbReference type="EMBL" id="NWBP01000036">
    <property type="protein sequence ID" value="PCC81843.1"/>
    <property type="molecule type" value="Genomic_DNA"/>
</dbReference>
<organism evidence="4 5">
    <name type="scientific">Corynebacterium accolens</name>
    <dbReference type="NCBI Taxonomy" id="38284"/>
    <lineage>
        <taxon>Bacteria</taxon>
        <taxon>Bacillati</taxon>
        <taxon>Actinomycetota</taxon>
        <taxon>Actinomycetes</taxon>
        <taxon>Mycobacteriales</taxon>
        <taxon>Corynebacteriaceae</taxon>
        <taxon>Corynebacterium</taxon>
    </lineage>
</organism>
<dbReference type="AlphaFoldDB" id="A0A2A4AFZ9"/>
<dbReference type="InterPro" id="IPR013549">
    <property type="entry name" value="DUF1731"/>
</dbReference>
<feature type="domain" description="NAD-dependent epimerase/dehydratase" evidence="2">
    <location>
        <begin position="171"/>
        <end position="372"/>
    </location>
</feature>
<evidence type="ECO:0000313" key="5">
    <source>
        <dbReference type="Proteomes" id="UP000218690"/>
    </source>
</evidence>
<dbReference type="InterPro" id="IPR001509">
    <property type="entry name" value="Epimerase_deHydtase"/>
</dbReference>
<evidence type="ECO:0000313" key="4">
    <source>
        <dbReference type="EMBL" id="PCC81843.1"/>
    </source>
</evidence>
<dbReference type="NCBIfam" id="TIGR01777">
    <property type="entry name" value="yfcH"/>
    <property type="match status" value="1"/>
</dbReference>